<gene>
    <name evidence="1" type="ORF">L6452_35446</name>
</gene>
<name>A0ACB8Y6G7_ARCLA</name>
<keyword evidence="2" id="KW-1185">Reference proteome</keyword>
<reference evidence="2" key="1">
    <citation type="journal article" date="2022" name="Mol. Ecol. Resour.">
        <title>The genomes of chicory, endive, great burdock and yacon provide insights into Asteraceae palaeo-polyploidization history and plant inulin production.</title>
        <authorList>
            <person name="Fan W."/>
            <person name="Wang S."/>
            <person name="Wang H."/>
            <person name="Wang A."/>
            <person name="Jiang F."/>
            <person name="Liu H."/>
            <person name="Zhao H."/>
            <person name="Xu D."/>
            <person name="Zhang Y."/>
        </authorList>
    </citation>
    <scope>NUCLEOTIDE SEQUENCE [LARGE SCALE GENOMIC DNA]</scope>
    <source>
        <strain evidence="2">cv. Niubang</strain>
    </source>
</reference>
<accession>A0ACB8Y6G7</accession>
<organism evidence="1 2">
    <name type="scientific">Arctium lappa</name>
    <name type="common">Greater burdock</name>
    <name type="synonym">Lappa major</name>
    <dbReference type="NCBI Taxonomy" id="4217"/>
    <lineage>
        <taxon>Eukaryota</taxon>
        <taxon>Viridiplantae</taxon>
        <taxon>Streptophyta</taxon>
        <taxon>Embryophyta</taxon>
        <taxon>Tracheophyta</taxon>
        <taxon>Spermatophyta</taxon>
        <taxon>Magnoliopsida</taxon>
        <taxon>eudicotyledons</taxon>
        <taxon>Gunneridae</taxon>
        <taxon>Pentapetalae</taxon>
        <taxon>asterids</taxon>
        <taxon>campanulids</taxon>
        <taxon>Asterales</taxon>
        <taxon>Asteraceae</taxon>
        <taxon>Carduoideae</taxon>
        <taxon>Cardueae</taxon>
        <taxon>Arctiinae</taxon>
        <taxon>Arctium</taxon>
    </lineage>
</organism>
<proteinExistence type="predicted"/>
<evidence type="ECO:0000313" key="2">
    <source>
        <dbReference type="Proteomes" id="UP001055879"/>
    </source>
</evidence>
<reference evidence="1 2" key="2">
    <citation type="journal article" date="2022" name="Mol. Ecol. Resour.">
        <title>The genomes of chicory, endive, great burdock and yacon provide insights into Asteraceae paleo-polyploidization history and plant inulin production.</title>
        <authorList>
            <person name="Fan W."/>
            <person name="Wang S."/>
            <person name="Wang H."/>
            <person name="Wang A."/>
            <person name="Jiang F."/>
            <person name="Liu H."/>
            <person name="Zhao H."/>
            <person name="Xu D."/>
            <person name="Zhang Y."/>
        </authorList>
    </citation>
    <scope>NUCLEOTIDE SEQUENCE [LARGE SCALE GENOMIC DNA]</scope>
    <source>
        <strain evidence="2">cv. Niubang</strain>
    </source>
</reference>
<sequence length="67" mass="7563">MIISDVGDDSVDYLKTDAKKEVKEVKEARIDAQLDEVMEEKVKSLKIEDVAHFTGANDSFMDAKKPF</sequence>
<evidence type="ECO:0000313" key="1">
    <source>
        <dbReference type="EMBL" id="KAI3680673.1"/>
    </source>
</evidence>
<comment type="caution">
    <text evidence="1">The sequence shown here is derived from an EMBL/GenBank/DDBJ whole genome shotgun (WGS) entry which is preliminary data.</text>
</comment>
<protein>
    <submittedName>
        <fullName evidence="1">Uncharacterized protein</fullName>
    </submittedName>
</protein>
<dbReference type="EMBL" id="CM042059">
    <property type="protein sequence ID" value="KAI3680673.1"/>
    <property type="molecule type" value="Genomic_DNA"/>
</dbReference>
<dbReference type="Proteomes" id="UP001055879">
    <property type="component" value="Linkage Group LG13"/>
</dbReference>